<keyword evidence="1" id="KW-1133">Transmembrane helix</keyword>
<keyword evidence="1" id="KW-0812">Transmembrane</keyword>
<feature type="transmembrane region" description="Helical" evidence="1">
    <location>
        <begin position="6"/>
        <end position="24"/>
    </location>
</feature>
<dbReference type="AlphaFoldDB" id="A0A6G1X6R5"/>
<gene>
    <name evidence="2" type="ORF">GH754_09660</name>
</gene>
<keyword evidence="1" id="KW-0472">Membrane</keyword>
<evidence type="ECO:0000313" key="3">
    <source>
        <dbReference type="Proteomes" id="UP000480185"/>
    </source>
</evidence>
<protein>
    <submittedName>
        <fullName evidence="2">Uncharacterized protein</fullName>
    </submittedName>
</protein>
<dbReference type="Proteomes" id="UP000480185">
    <property type="component" value="Unassembled WGS sequence"/>
</dbReference>
<dbReference type="RefSeq" id="WP_153728497.1">
    <property type="nucleotide sequence ID" value="NZ_WJNH01000005.1"/>
</dbReference>
<organism evidence="2 3">
    <name type="scientific">Salinibacillus xinjiangensis</name>
    <dbReference type="NCBI Taxonomy" id="1229268"/>
    <lineage>
        <taxon>Bacteria</taxon>
        <taxon>Bacillati</taxon>
        <taxon>Bacillota</taxon>
        <taxon>Bacilli</taxon>
        <taxon>Bacillales</taxon>
        <taxon>Bacillaceae</taxon>
        <taxon>Salinibacillus</taxon>
    </lineage>
</organism>
<evidence type="ECO:0000256" key="1">
    <source>
        <dbReference type="SAM" id="Phobius"/>
    </source>
</evidence>
<reference evidence="2 3" key="1">
    <citation type="submission" date="2019-11" db="EMBL/GenBank/DDBJ databases">
        <authorList>
            <person name="Li J."/>
        </authorList>
    </citation>
    <scope>NUCLEOTIDE SEQUENCE [LARGE SCALE GENOMIC DNA]</scope>
    <source>
        <strain evidence="2 3">J4</strain>
    </source>
</reference>
<name>A0A6G1X6R5_9BACI</name>
<evidence type="ECO:0000313" key="2">
    <source>
        <dbReference type="EMBL" id="MRG86596.1"/>
    </source>
</evidence>
<sequence length="54" mass="5943">MKDWHVIFLGACILIGAFWIGIAIDGVNMNISDLITAVQGVADTIEYIYNNSNK</sequence>
<accession>A0A6G1X6R5</accession>
<proteinExistence type="predicted"/>
<comment type="caution">
    <text evidence="2">The sequence shown here is derived from an EMBL/GenBank/DDBJ whole genome shotgun (WGS) entry which is preliminary data.</text>
</comment>
<dbReference type="EMBL" id="WJNH01000005">
    <property type="protein sequence ID" value="MRG86596.1"/>
    <property type="molecule type" value="Genomic_DNA"/>
</dbReference>
<keyword evidence="3" id="KW-1185">Reference proteome</keyword>
<dbReference type="OrthoDB" id="9892855at2"/>